<accession>A0A8H5J0F8</accession>
<dbReference type="Pfam" id="PF05630">
    <property type="entry name" value="NPP1"/>
    <property type="match status" value="1"/>
</dbReference>
<evidence type="ECO:0000256" key="1">
    <source>
        <dbReference type="SAM" id="MobiDB-lite"/>
    </source>
</evidence>
<proteinExistence type="predicted"/>
<keyword evidence="4" id="KW-1185">Reference proteome</keyword>
<organism evidence="3 4">
    <name type="scientific">Fusarium phyllophilum</name>
    <dbReference type="NCBI Taxonomy" id="47803"/>
    <lineage>
        <taxon>Eukaryota</taxon>
        <taxon>Fungi</taxon>
        <taxon>Dikarya</taxon>
        <taxon>Ascomycota</taxon>
        <taxon>Pezizomycotina</taxon>
        <taxon>Sordariomycetes</taxon>
        <taxon>Hypocreomycetidae</taxon>
        <taxon>Hypocreales</taxon>
        <taxon>Nectriaceae</taxon>
        <taxon>Fusarium</taxon>
        <taxon>Fusarium fujikuroi species complex</taxon>
    </lineage>
</organism>
<gene>
    <name evidence="3" type="ORF">FPHYL_10767</name>
</gene>
<feature type="region of interest" description="Disordered" evidence="1">
    <location>
        <begin position="244"/>
        <end position="346"/>
    </location>
</feature>
<evidence type="ECO:0000313" key="4">
    <source>
        <dbReference type="Proteomes" id="UP000582016"/>
    </source>
</evidence>
<reference evidence="3 4" key="1">
    <citation type="submission" date="2020-05" db="EMBL/GenBank/DDBJ databases">
        <title>Identification and distribution of gene clusters putatively required for synthesis of sphingolipid metabolism inhibitors in phylogenetically diverse species of the filamentous fungus Fusarium.</title>
        <authorList>
            <person name="Kim H.-S."/>
            <person name="Busman M."/>
            <person name="Brown D.W."/>
            <person name="Divon H."/>
            <person name="Uhlig S."/>
            <person name="Proctor R.H."/>
        </authorList>
    </citation>
    <scope>NUCLEOTIDE SEQUENCE [LARGE SCALE GENOMIC DNA]</scope>
    <source>
        <strain evidence="3 4">NRRL 13617</strain>
    </source>
</reference>
<dbReference type="PANTHER" id="PTHR33657:SF6">
    <property type="entry name" value="SECRETED PROTEIN"/>
    <property type="match status" value="1"/>
</dbReference>
<dbReference type="InterPro" id="IPR008701">
    <property type="entry name" value="NPP1"/>
</dbReference>
<feature type="compositionally biased region" description="Basic and acidic residues" evidence="1">
    <location>
        <begin position="254"/>
        <end position="346"/>
    </location>
</feature>
<dbReference type="PANTHER" id="PTHR33657">
    <property type="entry name" value="DOMAIN PROTEIN, PUTATIVE (AFU_ORTHOLOGUE AFUA_5G00600)-RELATED"/>
    <property type="match status" value="1"/>
</dbReference>
<dbReference type="Proteomes" id="UP000582016">
    <property type="component" value="Unassembled WGS sequence"/>
</dbReference>
<protein>
    <submittedName>
        <fullName evidence="3">Uncharacterized protein</fullName>
    </submittedName>
</protein>
<dbReference type="AlphaFoldDB" id="A0A8H5J0F8"/>
<name>A0A8H5J0F8_9HYPO</name>
<dbReference type="EMBL" id="JAAOAQ010000484">
    <property type="protein sequence ID" value="KAF5545313.1"/>
    <property type="molecule type" value="Genomic_DNA"/>
</dbReference>
<comment type="caution">
    <text evidence="3">The sequence shown here is derived from an EMBL/GenBank/DDBJ whole genome shotgun (WGS) entry which is preliminary data.</text>
</comment>
<evidence type="ECO:0000313" key="3">
    <source>
        <dbReference type="EMBL" id="KAF5545313.1"/>
    </source>
</evidence>
<sequence length="346" mass="39353">MHIPSLLFSILGVVSIASAFPSQISNPERPFPRPASQKLDANADKDSLRYQPAFYFGKRICNLAAAVDENGAVNTGIPNGTPCRPRSGLASAKVYTRKRCNNGWCAYMYDYYVRGSDLVCRLNLNRPNWENIVVFVKNNTIQHVAASANGEYIRRDKPHLHETHPLMVKQGPVSLPACVFRFANKKHVENVRKDVGEWVIADLVGWDGSPTPELRKKLSIQDLGHFHLADAHFAETLEEAAGEHVPGFDCGSGETKDAHKEKQKEKVKSKDKLEVEKKDQKIESGKEKEEDKKFNIKEDKKEDEKGDEKKKFDIKEKEEEKFNSKENVKDMEDKEDKKEDKKDEKK</sequence>
<feature type="signal peptide" evidence="2">
    <location>
        <begin position="1"/>
        <end position="19"/>
    </location>
</feature>
<dbReference type="OrthoDB" id="89086at2759"/>
<keyword evidence="2" id="KW-0732">Signal</keyword>
<feature type="chain" id="PRO_5034142903" evidence="2">
    <location>
        <begin position="20"/>
        <end position="346"/>
    </location>
</feature>
<evidence type="ECO:0000256" key="2">
    <source>
        <dbReference type="SAM" id="SignalP"/>
    </source>
</evidence>